<evidence type="ECO:0000313" key="1">
    <source>
        <dbReference type="EMBL" id="KAJ0007706.1"/>
    </source>
</evidence>
<name>A0ACC0X2J7_9ROSI</name>
<proteinExistence type="predicted"/>
<gene>
    <name evidence="1" type="ORF">Pint_29737</name>
</gene>
<comment type="caution">
    <text evidence="1">The sequence shown here is derived from an EMBL/GenBank/DDBJ whole genome shotgun (WGS) entry which is preliminary data.</text>
</comment>
<accession>A0ACC0X2J7</accession>
<dbReference type="EMBL" id="CM047750">
    <property type="protein sequence ID" value="KAJ0007706.1"/>
    <property type="molecule type" value="Genomic_DNA"/>
</dbReference>
<protein>
    <submittedName>
        <fullName evidence="1">Uncharacterized protein</fullName>
    </submittedName>
</protein>
<keyword evidence="2" id="KW-1185">Reference proteome</keyword>
<dbReference type="Proteomes" id="UP001163603">
    <property type="component" value="Chromosome 15"/>
</dbReference>
<reference evidence="2" key="1">
    <citation type="journal article" date="2023" name="G3 (Bethesda)">
        <title>Genome assembly and association tests identify interacting loci associated with vigor, precocity, and sex in interspecific pistachio rootstocks.</title>
        <authorList>
            <person name="Palmer W."/>
            <person name="Jacygrad E."/>
            <person name="Sagayaradj S."/>
            <person name="Cavanaugh K."/>
            <person name="Han R."/>
            <person name="Bertier L."/>
            <person name="Beede B."/>
            <person name="Kafkas S."/>
            <person name="Golino D."/>
            <person name="Preece J."/>
            <person name="Michelmore R."/>
        </authorList>
    </citation>
    <scope>NUCLEOTIDE SEQUENCE [LARGE SCALE GENOMIC DNA]</scope>
</reference>
<sequence length="107" mass="11927">MCSFVACSALSAVEEGRKIHEDAIRTNWETDVFVGAALIDMYAKCSCVESAREVFDKILVRDVVLWNSMIATYAQNGKPDESLDYNLTSSQKMIAENGKRKSVGERI</sequence>
<evidence type="ECO:0000313" key="2">
    <source>
        <dbReference type="Proteomes" id="UP001163603"/>
    </source>
</evidence>
<organism evidence="1 2">
    <name type="scientific">Pistacia integerrima</name>
    <dbReference type="NCBI Taxonomy" id="434235"/>
    <lineage>
        <taxon>Eukaryota</taxon>
        <taxon>Viridiplantae</taxon>
        <taxon>Streptophyta</taxon>
        <taxon>Embryophyta</taxon>
        <taxon>Tracheophyta</taxon>
        <taxon>Spermatophyta</taxon>
        <taxon>Magnoliopsida</taxon>
        <taxon>eudicotyledons</taxon>
        <taxon>Gunneridae</taxon>
        <taxon>Pentapetalae</taxon>
        <taxon>rosids</taxon>
        <taxon>malvids</taxon>
        <taxon>Sapindales</taxon>
        <taxon>Anacardiaceae</taxon>
        <taxon>Pistacia</taxon>
    </lineage>
</organism>